<dbReference type="PROSITE" id="PS01231">
    <property type="entry name" value="TRMA_2"/>
    <property type="match status" value="1"/>
</dbReference>
<dbReference type="RefSeq" id="WP_096228293.1">
    <property type="nucleotide sequence ID" value="NZ_CP168029.1"/>
</dbReference>
<keyword evidence="3 4" id="KW-0949">S-adenosyl-L-methionine</keyword>
<dbReference type="PROSITE" id="PS51687">
    <property type="entry name" value="SAM_MT_RNA_M5U"/>
    <property type="match status" value="1"/>
</dbReference>
<dbReference type="InterPro" id="IPR002792">
    <property type="entry name" value="TRAM_dom"/>
</dbReference>
<dbReference type="PANTHER" id="PTHR11061">
    <property type="entry name" value="RNA M5U METHYLTRANSFERASE"/>
    <property type="match status" value="1"/>
</dbReference>
<comment type="caution">
    <text evidence="7">The sequence shown here is derived from an EMBL/GenBank/DDBJ whole genome shotgun (WGS) entry which is preliminary data.</text>
</comment>
<dbReference type="PANTHER" id="PTHR11061:SF30">
    <property type="entry name" value="TRNA (URACIL(54)-C(5))-METHYLTRANSFERASE"/>
    <property type="match status" value="1"/>
</dbReference>
<dbReference type="AlphaFoldDB" id="A0A423UIQ5"/>
<dbReference type="InterPro" id="IPR012340">
    <property type="entry name" value="NA-bd_OB-fold"/>
</dbReference>
<evidence type="ECO:0000256" key="5">
    <source>
        <dbReference type="PROSITE-ProRule" id="PRU10015"/>
    </source>
</evidence>
<evidence type="ECO:0000259" key="6">
    <source>
        <dbReference type="PROSITE" id="PS50926"/>
    </source>
</evidence>
<evidence type="ECO:0000313" key="8">
    <source>
        <dbReference type="Proteomes" id="UP000285258"/>
    </source>
</evidence>
<dbReference type="Proteomes" id="UP000285258">
    <property type="component" value="Unassembled WGS sequence"/>
</dbReference>
<proteinExistence type="inferred from homology"/>
<feature type="active site" description="Nucleophile" evidence="4">
    <location>
        <position position="404"/>
    </location>
</feature>
<dbReference type="PROSITE" id="PS01230">
    <property type="entry name" value="TRMA_1"/>
    <property type="match status" value="1"/>
</dbReference>
<evidence type="ECO:0000256" key="2">
    <source>
        <dbReference type="ARBA" id="ARBA00022679"/>
    </source>
</evidence>
<protein>
    <submittedName>
        <fullName evidence="7">23S rRNA (Uracil(1939)-C(5))-methyltransferase RlmD</fullName>
    </submittedName>
</protein>
<evidence type="ECO:0000313" key="7">
    <source>
        <dbReference type="EMBL" id="ROT88952.1"/>
    </source>
</evidence>
<feature type="binding site" evidence="4">
    <location>
        <position position="275"/>
    </location>
    <ligand>
        <name>S-adenosyl-L-methionine</name>
        <dbReference type="ChEBI" id="CHEBI:59789"/>
    </ligand>
</feature>
<dbReference type="EMBL" id="QIBW01000013">
    <property type="protein sequence ID" value="ROT88952.1"/>
    <property type="molecule type" value="Genomic_DNA"/>
</dbReference>
<feature type="domain" description="TRAM" evidence="6">
    <location>
        <begin position="1"/>
        <end position="55"/>
    </location>
</feature>
<dbReference type="InterPro" id="IPR010280">
    <property type="entry name" value="U5_MeTrfase_fam"/>
</dbReference>
<feature type="active site" evidence="5">
    <location>
        <position position="404"/>
    </location>
</feature>
<dbReference type="InterPro" id="IPR029063">
    <property type="entry name" value="SAM-dependent_MTases_sf"/>
</dbReference>
<dbReference type="CDD" id="cd02440">
    <property type="entry name" value="AdoMet_MTases"/>
    <property type="match status" value="1"/>
</dbReference>
<evidence type="ECO:0000256" key="3">
    <source>
        <dbReference type="ARBA" id="ARBA00022691"/>
    </source>
</evidence>
<comment type="similarity">
    <text evidence="4">Belongs to the class I-like SAM-binding methyltransferase superfamily. RNA M5U methyltransferase family.</text>
</comment>
<name>A0A423UIQ5_9ACTN</name>
<dbReference type="Gene3D" id="2.40.50.140">
    <property type="entry name" value="Nucleic acid-binding proteins"/>
    <property type="match status" value="1"/>
</dbReference>
<evidence type="ECO:0000256" key="1">
    <source>
        <dbReference type="ARBA" id="ARBA00022603"/>
    </source>
</evidence>
<dbReference type="Pfam" id="PF01938">
    <property type="entry name" value="TRAM"/>
    <property type="match status" value="1"/>
</dbReference>
<dbReference type="GO" id="GO:0070475">
    <property type="term" value="P:rRNA base methylation"/>
    <property type="evidence" value="ECO:0007669"/>
    <property type="project" value="TreeGrafter"/>
</dbReference>
<dbReference type="Gene3D" id="2.40.50.1070">
    <property type="match status" value="1"/>
</dbReference>
<reference evidence="8" key="1">
    <citation type="submission" date="2018-05" db="EMBL/GenBank/DDBJ databases">
        <title>Genome Sequencing of selected type strains of the family Eggerthellaceae.</title>
        <authorList>
            <person name="Danylec N."/>
            <person name="Stoll D.A."/>
            <person name="Doetsch A."/>
            <person name="Huch M."/>
        </authorList>
    </citation>
    <scope>NUCLEOTIDE SEQUENCE [LARGE SCALE GENOMIC DNA]</scope>
    <source>
        <strain evidence="8">DSM 27213</strain>
    </source>
</reference>
<sequence>MEETLRIERMGNGAEAVGRLASGKAVFVAGGAPGDAVRVEVVEEKASFARARIVAVEEPSLQRVEPRCPQGGACGGCPWQHLSYEAQLEAKRANVVGALVHTTGFDAARAEDLVRPCLPSKRQWGYRNKLELGAARAENGEFLLGFHREGTHEIATPAVCPLAHDAVAKAPKALRGALRFAQGSADLGIFRVGVRHSLRTRETEIALWTKPGAFPRAHVAKTLKSALKATSIVRVLADPGRARKIKGVETLDGKGCWGEELAGARFLTSAPSFFQVNTAQAEKLAAEVVEGLGGRMGEEGPEGLDGLLVADLYAGGGTFSVPLAQAGADVIAIEAAGSSVRDLRRNAEMNGVDIEVVGGDAARELPELGGLDALVVDPPRAGLADGVAESIAEAAPARVAYVSCNPATWARDVARFEQNGYRLVRAQPVDLFPQTHHVEVASLFENVNRRRL</sequence>
<dbReference type="PROSITE" id="PS50926">
    <property type="entry name" value="TRAM"/>
    <property type="match status" value="1"/>
</dbReference>
<feature type="binding site" evidence="4">
    <location>
        <position position="334"/>
    </location>
    <ligand>
        <name>S-adenosyl-L-methionine</name>
        <dbReference type="ChEBI" id="CHEBI:59789"/>
    </ligand>
</feature>
<dbReference type="Gene3D" id="3.40.50.150">
    <property type="entry name" value="Vaccinia Virus protein VP39"/>
    <property type="match status" value="1"/>
</dbReference>
<accession>A0A423UIQ5</accession>
<dbReference type="SUPFAM" id="SSF53335">
    <property type="entry name" value="S-adenosyl-L-methionine-dependent methyltransferases"/>
    <property type="match status" value="1"/>
</dbReference>
<dbReference type="InterPro" id="IPR030390">
    <property type="entry name" value="MeTrfase_TrmA_AS"/>
</dbReference>
<evidence type="ECO:0000256" key="4">
    <source>
        <dbReference type="PROSITE-ProRule" id="PRU01024"/>
    </source>
</evidence>
<keyword evidence="2 4" id="KW-0808">Transferase</keyword>
<organism evidence="7 8">
    <name type="scientific">Gordonibacter urolithinfaciens</name>
    <dbReference type="NCBI Taxonomy" id="1335613"/>
    <lineage>
        <taxon>Bacteria</taxon>
        <taxon>Bacillati</taxon>
        <taxon>Actinomycetota</taxon>
        <taxon>Coriobacteriia</taxon>
        <taxon>Eggerthellales</taxon>
        <taxon>Eggerthellaceae</taxon>
        <taxon>Gordonibacter</taxon>
    </lineage>
</organism>
<dbReference type="InterPro" id="IPR030391">
    <property type="entry name" value="MeTrfase_TrmA_CS"/>
</dbReference>
<dbReference type="NCBIfam" id="TIGR00479">
    <property type="entry name" value="rumA"/>
    <property type="match status" value="1"/>
</dbReference>
<gene>
    <name evidence="7" type="ORF">DMP12_10910</name>
</gene>
<dbReference type="GO" id="GO:0070041">
    <property type="term" value="F:rRNA (uridine-C5-)-methyltransferase activity"/>
    <property type="evidence" value="ECO:0007669"/>
    <property type="project" value="TreeGrafter"/>
</dbReference>
<feature type="binding site" evidence="4">
    <location>
        <position position="313"/>
    </location>
    <ligand>
        <name>S-adenosyl-L-methionine</name>
        <dbReference type="ChEBI" id="CHEBI:59789"/>
    </ligand>
</feature>
<dbReference type="SUPFAM" id="SSF50249">
    <property type="entry name" value="Nucleic acid-binding proteins"/>
    <property type="match status" value="1"/>
</dbReference>
<feature type="binding site" evidence="4">
    <location>
        <position position="377"/>
    </location>
    <ligand>
        <name>S-adenosyl-L-methionine</name>
        <dbReference type="ChEBI" id="CHEBI:59789"/>
    </ligand>
</feature>
<keyword evidence="1 4" id="KW-0489">Methyltransferase</keyword>
<dbReference type="Pfam" id="PF05958">
    <property type="entry name" value="tRNA_U5-meth_tr"/>
    <property type="match status" value="1"/>
</dbReference>